<reference evidence="1" key="1">
    <citation type="journal article" date="2014" name="Int. J. Syst. Evol. Microbiol.">
        <title>Complete genome sequence of Corynebacterium casei LMG S-19264T (=DSM 44701T), isolated from a smear-ripened cheese.</title>
        <authorList>
            <consortium name="US DOE Joint Genome Institute (JGI-PGF)"/>
            <person name="Walter F."/>
            <person name="Albersmeier A."/>
            <person name="Kalinowski J."/>
            <person name="Ruckert C."/>
        </authorList>
    </citation>
    <scope>NUCLEOTIDE SEQUENCE</scope>
    <source>
        <strain evidence="1">JCM 13064</strain>
    </source>
</reference>
<keyword evidence="2" id="KW-1185">Reference proteome</keyword>
<dbReference type="AlphaFoldDB" id="A0A917VH35"/>
<dbReference type="Proteomes" id="UP000645217">
    <property type="component" value="Unassembled WGS sequence"/>
</dbReference>
<proteinExistence type="predicted"/>
<name>A0A917VH35_9ACTN</name>
<reference evidence="1" key="2">
    <citation type="submission" date="2020-09" db="EMBL/GenBank/DDBJ databases">
        <authorList>
            <person name="Sun Q."/>
            <person name="Ohkuma M."/>
        </authorList>
    </citation>
    <scope>NUCLEOTIDE SEQUENCE</scope>
    <source>
        <strain evidence="1">JCM 13064</strain>
    </source>
</reference>
<accession>A0A917VH35</accession>
<sequence>MNTTDLVATRRSLHAVAELLLAGPQYRRTGTIRLRATPGGFGTTTEPDLRVEGGELVAGGERLPLSGRSFQELGIATGAGAGAPENLYSDGSGATPDDVPAVEPAAAELLAHALTLGDRALRAFAPDATPVLWPEHFDLSITVDRVNYGVSLGDGYLDVPYAYVGPWEPRGGDFWNAPFGAAHPLTELGEDAAALTAFFAEGRKHATT</sequence>
<evidence type="ECO:0000313" key="2">
    <source>
        <dbReference type="Proteomes" id="UP000645217"/>
    </source>
</evidence>
<gene>
    <name evidence="1" type="ORF">GCM10007964_23730</name>
</gene>
<evidence type="ECO:0000313" key="1">
    <source>
        <dbReference type="EMBL" id="GGK80328.1"/>
    </source>
</evidence>
<comment type="caution">
    <text evidence="1">The sequence shown here is derived from an EMBL/GenBank/DDBJ whole genome shotgun (WGS) entry which is preliminary data.</text>
</comment>
<dbReference type="EMBL" id="BMNT01000011">
    <property type="protein sequence ID" value="GGK80328.1"/>
    <property type="molecule type" value="Genomic_DNA"/>
</dbReference>
<organism evidence="1 2">
    <name type="scientific">Sphaerisporangium melleum</name>
    <dbReference type="NCBI Taxonomy" id="321316"/>
    <lineage>
        <taxon>Bacteria</taxon>
        <taxon>Bacillati</taxon>
        <taxon>Actinomycetota</taxon>
        <taxon>Actinomycetes</taxon>
        <taxon>Streptosporangiales</taxon>
        <taxon>Streptosporangiaceae</taxon>
        <taxon>Sphaerisporangium</taxon>
    </lineage>
</organism>
<protein>
    <submittedName>
        <fullName evidence="1">Uncharacterized protein</fullName>
    </submittedName>
</protein>
<dbReference type="RefSeq" id="WP_189163030.1">
    <property type="nucleotide sequence ID" value="NZ_BMNT01000011.1"/>
</dbReference>